<evidence type="ECO:0000259" key="5">
    <source>
        <dbReference type="PROSITE" id="PS50287"/>
    </source>
</evidence>
<dbReference type="FunFam" id="3.10.250.10:FF:000005">
    <property type="entry name" value="Neurotrypsin isoform A"/>
    <property type="match status" value="2"/>
</dbReference>
<feature type="disulfide bond" evidence="4">
    <location>
        <begin position="178"/>
        <end position="242"/>
    </location>
</feature>
<comment type="caution">
    <text evidence="6">The sequence shown here is derived from an EMBL/GenBank/DDBJ whole genome shotgun (WGS) entry which is preliminary data.</text>
</comment>
<gene>
    <name evidence="6" type="ORF">HOLleu_24522</name>
</gene>
<dbReference type="EMBL" id="JAIZAY010000011">
    <property type="protein sequence ID" value="KAJ8034096.1"/>
    <property type="molecule type" value="Genomic_DNA"/>
</dbReference>
<keyword evidence="2 4" id="KW-1015">Disulfide bond</keyword>
<name>A0A9Q1H6D4_HOLLE</name>
<feature type="domain" description="SRCR" evidence="5">
    <location>
        <begin position="51"/>
        <end position="151"/>
    </location>
</feature>
<keyword evidence="1" id="KW-0732">Signal</keyword>
<evidence type="ECO:0000256" key="3">
    <source>
        <dbReference type="ARBA" id="ARBA00023180"/>
    </source>
</evidence>
<dbReference type="Gene3D" id="3.10.250.10">
    <property type="entry name" value="SRCR-like domain"/>
    <property type="match status" value="3"/>
</dbReference>
<feature type="domain" description="SRCR" evidence="5">
    <location>
        <begin position="1"/>
        <end position="47"/>
    </location>
</feature>
<evidence type="ECO:0000256" key="2">
    <source>
        <dbReference type="ARBA" id="ARBA00023157"/>
    </source>
</evidence>
<dbReference type="PANTHER" id="PTHR48071">
    <property type="entry name" value="SRCR DOMAIN-CONTAINING PROTEIN"/>
    <property type="match status" value="1"/>
</dbReference>
<dbReference type="SUPFAM" id="SSF56487">
    <property type="entry name" value="SRCR-like"/>
    <property type="match status" value="3"/>
</dbReference>
<accession>A0A9Q1H6D4</accession>
<dbReference type="PANTHER" id="PTHR48071:SF18">
    <property type="entry name" value="DELETED IN MALIGNANT BRAIN TUMORS 1 PROTEIN-RELATED"/>
    <property type="match status" value="1"/>
</dbReference>
<feature type="disulfide bond" evidence="4">
    <location>
        <begin position="222"/>
        <end position="232"/>
    </location>
</feature>
<dbReference type="Proteomes" id="UP001152320">
    <property type="component" value="Chromosome 11"/>
</dbReference>
<keyword evidence="3" id="KW-0325">Glycoprotein</keyword>
<feature type="disulfide bond" evidence="4">
    <location>
        <begin position="191"/>
        <end position="252"/>
    </location>
</feature>
<proteinExistence type="predicted"/>
<dbReference type="Pfam" id="PF00530">
    <property type="entry name" value="SRCR"/>
    <property type="match status" value="3"/>
</dbReference>
<sequence>MPGKASGYIWLTSVECNGNEMSLLECNHTLFGNSSCSHHQDVGVLCGVEDLRLADGFSNSSGRLEVLFKGEWGTVCHHGWSTVEVTVVCRQLGYSAAILTYSSGIFGKGSGRIWLLHVECTGSEMFLLECQQLKNPLPDCSHQMDVDNVIKGIRLAGGFSTSSGRLEVLMNGEWGTVCHHGWSVNNAHVVCSQLGYSGAAYTFTNGIYGEGSGFIWLTDVECIGNETSLSECKNGKDLQPDCSHRKYAGVFCASTIIDVSRKVIPV</sequence>
<dbReference type="InterPro" id="IPR001190">
    <property type="entry name" value="SRCR"/>
</dbReference>
<feature type="disulfide bond" evidence="4">
    <location>
        <begin position="16"/>
        <end position="26"/>
    </location>
</feature>
<protein>
    <submittedName>
        <fullName evidence="6">Neurotrypsin</fullName>
    </submittedName>
</protein>
<dbReference type="PROSITE" id="PS50287">
    <property type="entry name" value="SRCR_2"/>
    <property type="match status" value="3"/>
</dbReference>
<comment type="caution">
    <text evidence="4">Lacks conserved residue(s) required for the propagation of feature annotation.</text>
</comment>
<evidence type="ECO:0000313" key="7">
    <source>
        <dbReference type="Proteomes" id="UP001152320"/>
    </source>
</evidence>
<dbReference type="InterPro" id="IPR036772">
    <property type="entry name" value="SRCR-like_dom_sf"/>
</dbReference>
<feature type="disulfide bond" evidence="4">
    <location>
        <begin position="76"/>
        <end position="140"/>
    </location>
</feature>
<dbReference type="AlphaFoldDB" id="A0A9Q1H6D4"/>
<organism evidence="6 7">
    <name type="scientific">Holothuria leucospilota</name>
    <name type="common">Black long sea cucumber</name>
    <name type="synonym">Mertensiothuria leucospilota</name>
    <dbReference type="NCBI Taxonomy" id="206669"/>
    <lineage>
        <taxon>Eukaryota</taxon>
        <taxon>Metazoa</taxon>
        <taxon>Echinodermata</taxon>
        <taxon>Eleutherozoa</taxon>
        <taxon>Echinozoa</taxon>
        <taxon>Holothuroidea</taxon>
        <taxon>Aspidochirotacea</taxon>
        <taxon>Aspidochirotida</taxon>
        <taxon>Holothuriidae</taxon>
        <taxon>Holothuria</taxon>
    </lineage>
</organism>
<evidence type="ECO:0000256" key="4">
    <source>
        <dbReference type="PROSITE-ProRule" id="PRU00196"/>
    </source>
</evidence>
<dbReference type="OrthoDB" id="536948at2759"/>
<dbReference type="GO" id="GO:0016020">
    <property type="term" value="C:membrane"/>
    <property type="evidence" value="ECO:0007669"/>
    <property type="project" value="InterPro"/>
</dbReference>
<evidence type="ECO:0000313" key="6">
    <source>
        <dbReference type="EMBL" id="KAJ8034096.1"/>
    </source>
</evidence>
<feature type="domain" description="SRCR" evidence="5">
    <location>
        <begin position="153"/>
        <end position="253"/>
    </location>
</feature>
<keyword evidence="7" id="KW-1185">Reference proteome</keyword>
<dbReference type="PROSITE" id="PS00420">
    <property type="entry name" value="SRCR_1"/>
    <property type="match status" value="2"/>
</dbReference>
<dbReference type="PRINTS" id="PR00258">
    <property type="entry name" value="SPERACTRCPTR"/>
</dbReference>
<reference evidence="6" key="1">
    <citation type="submission" date="2021-10" db="EMBL/GenBank/DDBJ databases">
        <title>Tropical sea cucumber genome reveals ecological adaptation and Cuvierian tubules defense mechanism.</title>
        <authorList>
            <person name="Chen T."/>
        </authorList>
    </citation>
    <scope>NUCLEOTIDE SEQUENCE</scope>
    <source>
        <strain evidence="6">Nanhai2018</strain>
        <tissue evidence="6">Muscle</tissue>
    </source>
</reference>
<dbReference type="SMART" id="SM00202">
    <property type="entry name" value="SR"/>
    <property type="match status" value="2"/>
</dbReference>
<evidence type="ECO:0000256" key="1">
    <source>
        <dbReference type="ARBA" id="ARBA00022729"/>
    </source>
</evidence>
<feature type="disulfide bond" evidence="4">
    <location>
        <begin position="120"/>
        <end position="130"/>
    </location>
</feature>